<dbReference type="CDD" id="cd00093">
    <property type="entry name" value="HTH_XRE"/>
    <property type="match status" value="1"/>
</dbReference>
<dbReference type="PANTHER" id="PTHR46558:SF11">
    <property type="entry name" value="HTH-TYPE TRANSCRIPTIONAL REGULATOR XRE"/>
    <property type="match status" value="1"/>
</dbReference>
<dbReference type="Proteomes" id="UP000321569">
    <property type="component" value="Unassembled WGS sequence"/>
</dbReference>
<gene>
    <name evidence="3" type="ORF">LRA02_08470</name>
</gene>
<dbReference type="GO" id="GO:0003677">
    <property type="term" value="F:DNA binding"/>
    <property type="evidence" value="ECO:0007669"/>
    <property type="project" value="UniProtKB-KW"/>
</dbReference>
<organism evidence="3 4">
    <name type="scientific">Lentilactobacillus rapi</name>
    <dbReference type="NCBI Taxonomy" id="481723"/>
    <lineage>
        <taxon>Bacteria</taxon>
        <taxon>Bacillati</taxon>
        <taxon>Bacillota</taxon>
        <taxon>Bacilli</taxon>
        <taxon>Lactobacillales</taxon>
        <taxon>Lactobacillaceae</taxon>
        <taxon>Lentilactobacillus</taxon>
    </lineage>
</organism>
<evidence type="ECO:0000313" key="4">
    <source>
        <dbReference type="Proteomes" id="UP000321569"/>
    </source>
</evidence>
<accession>A0A512PL89</accession>
<protein>
    <submittedName>
        <fullName evidence="3">Transcriptional regulator</fullName>
    </submittedName>
</protein>
<dbReference type="Pfam" id="PF01381">
    <property type="entry name" value="HTH_3"/>
    <property type="match status" value="1"/>
</dbReference>
<dbReference type="InterPro" id="IPR001387">
    <property type="entry name" value="Cro/C1-type_HTH"/>
</dbReference>
<dbReference type="RefSeq" id="WP_056981683.1">
    <property type="nucleotide sequence ID" value="NZ_BKAM01000007.1"/>
</dbReference>
<dbReference type="EMBL" id="BKAM01000007">
    <property type="protein sequence ID" value="GEP71979.1"/>
    <property type="molecule type" value="Genomic_DNA"/>
</dbReference>
<sequence>MFPQILKKLREERGYTQEYVGKYAHVSSKTVGAWERGTRQPSIEAVTSLSALFDVTTDYLLGNTTSKHGKAPKWANDQDKKDLKQFLEDNENSYTYGGDSLTDDEREQVRHVLEGIFWKHQKHE</sequence>
<dbReference type="Gene3D" id="1.10.260.40">
    <property type="entry name" value="lambda repressor-like DNA-binding domains"/>
    <property type="match status" value="1"/>
</dbReference>
<dbReference type="OrthoDB" id="9805856at2"/>
<proteinExistence type="predicted"/>
<name>A0A512PL89_9LACO</name>
<dbReference type="PROSITE" id="PS50943">
    <property type="entry name" value="HTH_CROC1"/>
    <property type="match status" value="1"/>
</dbReference>
<dbReference type="SUPFAM" id="SSF47413">
    <property type="entry name" value="lambda repressor-like DNA-binding domains"/>
    <property type="match status" value="1"/>
</dbReference>
<comment type="caution">
    <text evidence="3">The sequence shown here is derived from an EMBL/GenBank/DDBJ whole genome shotgun (WGS) entry which is preliminary data.</text>
</comment>
<evidence type="ECO:0000259" key="2">
    <source>
        <dbReference type="PROSITE" id="PS50943"/>
    </source>
</evidence>
<dbReference type="PANTHER" id="PTHR46558">
    <property type="entry name" value="TRACRIPTIONAL REGULATORY PROTEIN-RELATED-RELATED"/>
    <property type="match status" value="1"/>
</dbReference>
<dbReference type="AlphaFoldDB" id="A0A512PL89"/>
<evidence type="ECO:0000313" key="3">
    <source>
        <dbReference type="EMBL" id="GEP71979.1"/>
    </source>
</evidence>
<reference evidence="3 4" key="1">
    <citation type="submission" date="2019-07" db="EMBL/GenBank/DDBJ databases">
        <title>Whole genome shotgun sequence of Lactobacillus rapi NBRC 109618.</title>
        <authorList>
            <person name="Hosoyama A."/>
            <person name="Uohara A."/>
            <person name="Ohji S."/>
            <person name="Ichikawa N."/>
        </authorList>
    </citation>
    <scope>NUCLEOTIDE SEQUENCE [LARGE SCALE GENOMIC DNA]</scope>
    <source>
        <strain evidence="3 4">NBRC 109618</strain>
    </source>
</reference>
<dbReference type="SMART" id="SM00530">
    <property type="entry name" value="HTH_XRE"/>
    <property type="match status" value="1"/>
</dbReference>
<evidence type="ECO:0000256" key="1">
    <source>
        <dbReference type="ARBA" id="ARBA00023125"/>
    </source>
</evidence>
<keyword evidence="1" id="KW-0238">DNA-binding</keyword>
<dbReference type="InterPro" id="IPR010982">
    <property type="entry name" value="Lambda_DNA-bd_dom_sf"/>
</dbReference>
<feature type="domain" description="HTH cro/C1-type" evidence="2">
    <location>
        <begin position="6"/>
        <end position="60"/>
    </location>
</feature>